<dbReference type="InterPro" id="IPR012334">
    <property type="entry name" value="Pectin_lyas_fold"/>
</dbReference>
<dbReference type="EMBL" id="JAMSHJ010000001">
    <property type="protein sequence ID" value="KAI5441350.1"/>
    <property type="molecule type" value="Genomic_DNA"/>
</dbReference>
<dbReference type="Gene3D" id="2.160.20.10">
    <property type="entry name" value="Single-stranded right-handed beta-helix, Pectin lyase-like"/>
    <property type="match status" value="1"/>
</dbReference>
<evidence type="ECO:0000256" key="6">
    <source>
        <dbReference type="ARBA" id="ARBA00023295"/>
    </source>
</evidence>
<keyword evidence="4" id="KW-0964">Secreted</keyword>
<reference evidence="9 11" key="1">
    <citation type="journal article" date="2022" name="Nat. Genet.">
        <title>Improved pea reference genome and pan-genome highlight genomic features and evolutionary characteristics.</title>
        <authorList>
            <person name="Yang T."/>
            <person name="Liu R."/>
            <person name="Luo Y."/>
            <person name="Hu S."/>
            <person name="Wang D."/>
            <person name="Wang C."/>
            <person name="Pandey M.K."/>
            <person name="Ge S."/>
            <person name="Xu Q."/>
            <person name="Li N."/>
            <person name="Li G."/>
            <person name="Huang Y."/>
            <person name="Saxena R.K."/>
            <person name="Ji Y."/>
            <person name="Li M."/>
            <person name="Yan X."/>
            <person name="He Y."/>
            <person name="Liu Y."/>
            <person name="Wang X."/>
            <person name="Xiang C."/>
            <person name="Varshney R.K."/>
            <person name="Ding H."/>
            <person name="Gao S."/>
            <person name="Zong X."/>
        </authorList>
    </citation>
    <scope>NUCLEOTIDE SEQUENCE [LARGE SCALE GENOMIC DNA]</scope>
    <source>
        <strain evidence="9 11">cv. Zhongwan 6</strain>
    </source>
</reference>
<proteinExistence type="inferred from homology"/>
<evidence type="ECO:0000256" key="5">
    <source>
        <dbReference type="ARBA" id="ARBA00022801"/>
    </source>
</evidence>
<evidence type="ECO:0000256" key="2">
    <source>
        <dbReference type="ARBA" id="ARBA00008834"/>
    </source>
</evidence>
<protein>
    <recommendedName>
        <fullName evidence="12">Polygalacturonase</fullName>
    </recommendedName>
</protein>
<evidence type="ECO:0008006" key="12">
    <source>
        <dbReference type="Google" id="ProtNLM"/>
    </source>
</evidence>
<accession>A0A9D4YNQ0</accession>
<evidence type="ECO:0000313" key="11">
    <source>
        <dbReference type="Proteomes" id="UP001058974"/>
    </source>
</evidence>
<dbReference type="SUPFAM" id="SSF51126">
    <property type="entry name" value="Pectin lyase-like"/>
    <property type="match status" value="1"/>
</dbReference>
<evidence type="ECO:0000256" key="1">
    <source>
        <dbReference type="ARBA" id="ARBA00004191"/>
    </source>
</evidence>
<organism evidence="9 11">
    <name type="scientific">Pisum sativum</name>
    <name type="common">Garden pea</name>
    <name type="synonym">Lathyrus oleraceus</name>
    <dbReference type="NCBI Taxonomy" id="3888"/>
    <lineage>
        <taxon>Eukaryota</taxon>
        <taxon>Viridiplantae</taxon>
        <taxon>Streptophyta</taxon>
        <taxon>Embryophyta</taxon>
        <taxon>Tracheophyta</taxon>
        <taxon>Spermatophyta</taxon>
        <taxon>Magnoliopsida</taxon>
        <taxon>eudicotyledons</taxon>
        <taxon>Gunneridae</taxon>
        <taxon>Pentapetalae</taxon>
        <taxon>rosids</taxon>
        <taxon>fabids</taxon>
        <taxon>Fabales</taxon>
        <taxon>Fabaceae</taxon>
        <taxon>Papilionoideae</taxon>
        <taxon>50 kb inversion clade</taxon>
        <taxon>NPAAA clade</taxon>
        <taxon>Hologalegina</taxon>
        <taxon>IRL clade</taxon>
        <taxon>Fabeae</taxon>
        <taxon>Lathyrus</taxon>
    </lineage>
</organism>
<dbReference type="PANTHER" id="PTHR31375">
    <property type="match status" value="1"/>
</dbReference>
<comment type="caution">
    <text evidence="9">The sequence shown here is derived from an EMBL/GenBank/DDBJ whole genome shotgun (WGS) entry which is preliminary data.</text>
</comment>
<evidence type="ECO:0000313" key="9">
    <source>
        <dbReference type="EMBL" id="KAI5441340.1"/>
    </source>
</evidence>
<dbReference type="InterPro" id="IPR011050">
    <property type="entry name" value="Pectin_lyase_fold/virulence"/>
</dbReference>
<dbReference type="Gramene" id="Psat01G0070600-T1">
    <property type="protein sequence ID" value="KAI5441340.1"/>
    <property type="gene ID" value="KIW84_010706"/>
</dbReference>
<gene>
    <name evidence="9" type="ORF">KIW84_010706</name>
    <name evidence="10" type="ORF">KIW84_010711</name>
</gene>
<keyword evidence="7" id="KW-0961">Cell wall biogenesis/degradation</keyword>
<sequence>MYQIVPMKTQIFLEDEEMMIRPMMAFTTAWNEACASTTAAKILILAGTYKMGLLEVKGPCKAPIEVQVNGTIDAPMSNDDLKGAEQWIRFDTIESFTLSGKGVFDGHGAATWKHAPIA</sequence>
<dbReference type="GO" id="GO:0004650">
    <property type="term" value="F:polygalacturonase activity"/>
    <property type="evidence" value="ECO:0007669"/>
    <property type="project" value="InterPro"/>
</dbReference>
<name>A0A9D4YNQ0_PEA</name>
<evidence type="ECO:0000313" key="10">
    <source>
        <dbReference type="EMBL" id="KAI5441350.1"/>
    </source>
</evidence>
<comment type="similarity">
    <text evidence="2 8">Belongs to the glycosyl hydrolase 28 family.</text>
</comment>
<dbReference type="GO" id="GO:0071555">
    <property type="term" value="P:cell wall organization"/>
    <property type="evidence" value="ECO:0007669"/>
    <property type="project" value="UniProtKB-KW"/>
</dbReference>
<evidence type="ECO:0000256" key="8">
    <source>
        <dbReference type="RuleBase" id="RU361169"/>
    </source>
</evidence>
<dbReference type="GO" id="GO:0005975">
    <property type="term" value="P:carbohydrate metabolic process"/>
    <property type="evidence" value="ECO:0007669"/>
    <property type="project" value="InterPro"/>
</dbReference>
<dbReference type="Gramene" id="Psat01G0071100-T1">
    <property type="protein sequence ID" value="KAI5441350.1"/>
    <property type="gene ID" value="KIW84_010711"/>
</dbReference>
<keyword evidence="3" id="KW-0134">Cell wall</keyword>
<dbReference type="AlphaFoldDB" id="A0A9D4YNQ0"/>
<keyword evidence="5 8" id="KW-0378">Hydrolase</keyword>
<dbReference type="InterPro" id="IPR000743">
    <property type="entry name" value="Glyco_hydro_28"/>
</dbReference>
<evidence type="ECO:0000256" key="3">
    <source>
        <dbReference type="ARBA" id="ARBA00022512"/>
    </source>
</evidence>
<evidence type="ECO:0000256" key="7">
    <source>
        <dbReference type="ARBA" id="ARBA00023316"/>
    </source>
</evidence>
<dbReference type="EMBL" id="JAMSHJ010000001">
    <property type="protein sequence ID" value="KAI5441340.1"/>
    <property type="molecule type" value="Genomic_DNA"/>
</dbReference>
<keyword evidence="6 8" id="KW-0326">Glycosidase</keyword>
<dbReference type="Proteomes" id="UP001058974">
    <property type="component" value="Chromosome 1"/>
</dbReference>
<keyword evidence="11" id="KW-1185">Reference proteome</keyword>
<evidence type="ECO:0000256" key="4">
    <source>
        <dbReference type="ARBA" id="ARBA00022525"/>
    </source>
</evidence>
<comment type="subcellular location">
    <subcellularLocation>
        <location evidence="1">Secreted</location>
        <location evidence="1">Cell wall</location>
    </subcellularLocation>
</comment>
<dbReference type="Pfam" id="PF00295">
    <property type="entry name" value="Glyco_hydro_28"/>
    <property type="match status" value="1"/>
</dbReference>